<dbReference type="InterPro" id="IPR008936">
    <property type="entry name" value="Rho_GTPase_activation_prot"/>
</dbReference>
<evidence type="ECO:0000313" key="3">
    <source>
        <dbReference type="Proteomes" id="UP001292079"/>
    </source>
</evidence>
<reference evidence="2" key="2">
    <citation type="journal article" date="2023" name="Infect Dis Poverty">
        <title>Chromosome-scale genome of the human blood fluke Schistosoma mekongi and its implications for public health.</title>
        <authorList>
            <person name="Zhou M."/>
            <person name="Xu L."/>
            <person name="Xu D."/>
            <person name="Chen W."/>
            <person name="Khan J."/>
            <person name="Hu Y."/>
            <person name="Huang H."/>
            <person name="Wei H."/>
            <person name="Zhang Y."/>
            <person name="Chusongsang P."/>
            <person name="Tanasarnprasert K."/>
            <person name="Hu X."/>
            <person name="Limpanont Y."/>
            <person name="Lv Z."/>
        </authorList>
    </citation>
    <scope>NUCLEOTIDE SEQUENCE</scope>
    <source>
        <strain evidence="2">LV_2022a</strain>
    </source>
</reference>
<gene>
    <name evidence="2" type="ORF">MN116_005397</name>
</gene>
<dbReference type="SUPFAM" id="SSF48350">
    <property type="entry name" value="GTPase activation domain, GAP"/>
    <property type="match status" value="1"/>
</dbReference>
<evidence type="ECO:0000256" key="1">
    <source>
        <dbReference type="SAM" id="MobiDB-lite"/>
    </source>
</evidence>
<organism evidence="2 3">
    <name type="scientific">Schistosoma mekongi</name>
    <name type="common">Parasitic worm</name>
    <dbReference type="NCBI Taxonomy" id="38744"/>
    <lineage>
        <taxon>Eukaryota</taxon>
        <taxon>Metazoa</taxon>
        <taxon>Spiralia</taxon>
        <taxon>Lophotrochozoa</taxon>
        <taxon>Platyhelminthes</taxon>
        <taxon>Trematoda</taxon>
        <taxon>Digenea</taxon>
        <taxon>Strigeidida</taxon>
        <taxon>Schistosomatoidea</taxon>
        <taxon>Schistosomatidae</taxon>
        <taxon>Schistosoma</taxon>
    </lineage>
</organism>
<sequence length="812" mass="93808">MTTPDDIRSRMLRKAARLVNGIKNEEAWHLIGLFQQTHPNTFLQICHHTLASFLELTHDYFDQRWPLMSRLLIMSNQKSTDNRRGRSRIHLINNTNNRRNNNIHEVFESPIGSPFCMSNQTDQWTSLSPVSSNVKISNSNHDEHMKKFKPIPGSKRLLKQLLPSMFPVPNSGSKSRVDELTPNKRSNRSNSKTKLFFKQQVQPLFIKSSGSNAETIQRQLTCPLVLRLNSSKTIDYHLSIHSKWRNDYAGYCIRYCNVDSTICATLIDYMTCNPKLCQTEGIFRIPGNIIRIRELWYKLNLHFQTPYLRIPQPDPDSTEDTENLSPYPIINHSEIHEILQSYTPHDIASLILRCLSTCTEFRRIHKVLSFETSTTATSTTSIDSPICGSHYDTSATAHSAYSYNDGEYQQTGGLIPLEAGNLLFLATELQYKLINSTVSSPTMNIRDQNDDDLCQFTDNKCNEDWMYVLCQSRQLLAYRIVLQLLLPTPERYLLMNLLRLFKQIDEYNEMSKMTAECLSRCTAFAVFGAPLKVKASHSSIHNHHLSHKGNYMHNFESYTNSIKKRIDTLINLIKMAHQLEDLPVVIYQTVRSRLRTHLGNSPIPRTASQNHSIEKCNNTYQCCFDDGSLMFQELIDINNNNNDTQSAQSTCSIQKRAKYQQSIPESPIQTMDIEQMDLQSKSKHFHFIQRTKSNVDSLKYPLLKLKSISESHSFLPQNNAYHTTTNNASVDSFHLWKRHKLGYHQEWMKSTELMSISSPISKNDNCKFMKVTNSRDVSLSPHHPHHQHRYHHKTLLMKSRSSSFLNESHIFN</sequence>
<protein>
    <recommendedName>
        <fullName evidence="4">Rho-GAP domain-containing protein</fullName>
    </recommendedName>
</protein>
<evidence type="ECO:0008006" key="4">
    <source>
        <dbReference type="Google" id="ProtNLM"/>
    </source>
</evidence>
<feature type="region of interest" description="Disordered" evidence="1">
    <location>
        <begin position="169"/>
        <end position="189"/>
    </location>
</feature>
<name>A0AAE1ZDU1_SCHME</name>
<dbReference type="AlphaFoldDB" id="A0AAE1ZDU1"/>
<reference evidence="2" key="1">
    <citation type="submission" date="2022-04" db="EMBL/GenBank/DDBJ databases">
        <authorList>
            <person name="Xu L."/>
            <person name="Lv Z."/>
        </authorList>
    </citation>
    <scope>NUCLEOTIDE SEQUENCE</scope>
    <source>
        <strain evidence="2">LV_2022a</strain>
    </source>
</reference>
<keyword evidence="3" id="KW-1185">Reference proteome</keyword>
<dbReference type="Gene3D" id="1.10.555.10">
    <property type="entry name" value="Rho GTPase activation protein"/>
    <property type="match status" value="2"/>
</dbReference>
<proteinExistence type="predicted"/>
<dbReference type="Proteomes" id="UP001292079">
    <property type="component" value="Unassembled WGS sequence"/>
</dbReference>
<accession>A0AAE1ZDU1</accession>
<comment type="caution">
    <text evidence="2">The sequence shown here is derived from an EMBL/GenBank/DDBJ whole genome shotgun (WGS) entry which is preliminary data.</text>
</comment>
<evidence type="ECO:0000313" key="2">
    <source>
        <dbReference type="EMBL" id="KAK4472022.1"/>
    </source>
</evidence>
<dbReference type="EMBL" id="JALJAT010000003">
    <property type="protein sequence ID" value="KAK4472022.1"/>
    <property type="molecule type" value="Genomic_DNA"/>
</dbReference>